<accession>A0ABU2H3V9</accession>
<protein>
    <submittedName>
        <fullName evidence="2">DUF3291 domain-containing protein</fullName>
    </submittedName>
</protein>
<dbReference type="SUPFAM" id="SSF54909">
    <property type="entry name" value="Dimeric alpha+beta barrel"/>
    <property type="match status" value="1"/>
</dbReference>
<proteinExistence type="predicted"/>
<dbReference type="Pfam" id="PF11695">
    <property type="entry name" value="DUF3291"/>
    <property type="match status" value="1"/>
</dbReference>
<evidence type="ECO:0000259" key="1">
    <source>
        <dbReference type="Pfam" id="PF11695"/>
    </source>
</evidence>
<sequence>MPTLGWITPNPTQGHERALILASRFEVAHWWQVPGFLRFSIRAWRQVSAAPGALGASLQAQPLRRVFWTLSAWTDEETLRAYARSDPHREIMRAVRSSTRTATLVRWTLPVDQLPPSWGEARDRLAAAAHRNGVNGD</sequence>
<feature type="domain" description="DUF3291" evidence="1">
    <location>
        <begin position="53"/>
        <end position="127"/>
    </location>
</feature>
<dbReference type="InterPro" id="IPR021708">
    <property type="entry name" value="DUF3291"/>
</dbReference>
<evidence type="ECO:0000313" key="3">
    <source>
        <dbReference type="Proteomes" id="UP001250214"/>
    </source>
</evidence>
<comment type="caution">
    <text evidence="2">The sequence shown here is derived from an EMBL/GenBank/DDBJ whole genome shotgun (WGS) entry which is preliminary data.</text>
</comment>
<gene>
    <name evidence="2" type="ORF">RIF23_04395</name>
</gene>
<keyword evidence="3" id="KW-1185">Reference proteome</keyword>
<dbReference type="EMBL" id="JAVLVT010000001">
    <property type="protein sequence ID" value="MDS1269535.1"/>
    <property type="molecule type" value="Genomic_DNA"/>
</dbReference>
<reference evidence="3" key="1">
    <citation type="submission" date="2023-07" db="EMBL/GenBank/DDBJ databases">
        <title>Novel species in the genus Lipingzhangella isolated from Sambhar Salt Lake.</title>
        <authorList>
            <person name="Jiya N."/>
            <person name="Kajale S."/>
            <person name="Sharma A."/>
        </authorList>
    </citation>
    <scope>NUCLEOTIDE SEQUENCE [LARGE SCALE GENOMIC DNA]</scope>
    <source>
        <strain evidence="3">LS1_29</strain>
    </source>
</reference>
<evidence type="ECO:0000313" key="2">
    <source>
        <dbReference type="EMBL" id="MDS1269535.1"/>
    </source>
</evidence>
<dbReference type="Proteomes" id="UP001250214">
    <property type="component" value="Unassembled WGS sequence"/>
</dbReference>
<dbReference type="RefSeq" id="WP_310911000.1">
    <property type="nucleotide sequence ID" value="NZ_JAVLVT010000001.1"/>
</dbReference>
<name>A0ABU2H3V9_9ACTN</name>
<dbReference type="InterPro" id="IPR011008">
    <property type="entry name" value="Dimeric_a/b-barrel"/>
</dbReference>
<organism evidence="2 3">
    <name type="scientific">Lipingzhangella rawalii</name>
    <dbReference type="NCBI Taxonomy" id="2055835"/>
    <lineage>
        <taxon>Bacteria</taxon>
        <taxon>Bacillati</taxon>
        <taxon>Actinomycetota</taxon>
        <taxon>Actinomycetes</taxon>
        <taxon>Streptosporangiales</taxon>
        <taxon>Nocardiopsidaceae</taxon>
        <taxon>Lipingzhangella</taxon>
    </lineage>
</organism>